<protein>
    <recommendedName>
        <fullName evidence="2">DUF6536 domain-containing protein</fullName>
    </recommendedName>
</protein>
<dbReference type="HOGENOM" id="CLU_010112_0_0_1"/>
<feature type="transmembrane region" description="Helical" evidence="1">
    <location>
        <begin position="141"/>
        <end position="158"/>
    </location>
</feature>
<feature type="transmembrane region" description="Helical" evidence="1">
    <location>
        <begin position="652"/>
        <end position="674"/>
    </location>
</feature>
<dbReference type="InterPro" id="IPR046623">
    <property type="entry name" value="DUF6536"/>
</dbReference>
<feature type="transmembrane region" description="Helical" evidence="1">
    <location>
        <begin position="36"/>
        <end position="59"/>
    </location>
</feature>
<dbReference type="GeneID" id="25847717"/>
<reference evidence="4" key="2">
    <citation type="journal article" date="2013" name="PLoS Genet.">
        <title>Comparative genome structure, secondary metabolite, and effector coding capacity across Cochliobolus pathogens.</title>
        <authorList>
            <person name="Condon B.J."/>
            <person name="Leng Y."/>
            <person name="Wu D."/>
            <person name="Bushley K.E."/>
            <person name="Ohm R.A."/>
            <person name="Otillar R."/>
            <person name="Martin J."/>
            <person name="Schackwitz W."/>
            <person name="Grimwood J."/>
            <person name="MohdZainudin N."/>
            <person name="Xue C."/>
            <person name="Wang R."/>
            <person name="Manning V.A."/>
            <person name="Dhillon B."/>
            <person name="Tu Z.J."/>
            <person name="Steffenson B.J."/>
            <person name="Salamov A."/>
            <person name="Sun H."/>
            <person name="Lowry S."/>
            <person name="LaButti K."/>
            <person name="Han J."/>
            <person name="Copeland A."/>
            <person name="Lindquist E."/>
            <person name="Barry K."/>
            <person name="Schmutz J."/>
            <person name="Baker S.E."/>
            <person name="Ciuffetti L.M."/>
            <person name="Grigoriev I.V."/>
            <person name="Zhong S."/>
            <person name="Turgeon B.G."/>
        </authorList>
    </citation>
    <scope>NUCLEOTIDE SEQUENCE [LARGE SCALE GENOMIC DNA]</scope>
    <source>
        <strain evidence="4">C4 / ATCC 48331 / race T</strain>
    </source>
</reference>
<feature type="transmembrane region" description="Helical" evidence="1">
    <location>
        <begin position="380"/>
        <end position="400"/>
    </location>
</feature>
<dbReference type="AlphaFoldDB" id="N4WUF6"/>
<feature type="transmembrane region" description="Helical" evidence="1">
    <location>
        <begin position="79"/>
        <end position="101"/>
    </location>
</feature>
<dbReference type="Proteomes" id="UP000012338">
    <property type="component" value="Unassembled WGS sequence"/>
</dbReference>
<feature type="transmembrane region" description="Helical" evidence="1">
    <location>
        <begin position="585"/>
        <end position="604"/>
    </location>
</feature>
<dbReference type="PANTHER" id="PTHR35395:SF1">
    <property type="entry name" value="DUF6536 DOMAIN-CONTAINING PROTEIN"/>
    <property type="match status" value="1"/>
</dbReference>
<dbReference type="EMBL" id="KB733457">
    <property type="protein sequence ID" value="ENI04194.1"/>
    <property type="molecule type" value="Genomic_DNA"/>
</dbReference>
<keyword evidence="1" id="KW-0472">Membrane</keyword>
<gene>
    <name evidence="3" type="ORF">COCC4DRAFT_72715</name>
</gene>
<reference evidence="3 4" key="1">
    <citation type="journal article" date="2012" name="PLoS Pathog.">
        <title>Diverse lifestyles and strategies of plant pathogenesis encoded in the genomes of eighteen Dothideomycetes fungi.</title>
        <authorList>
            <person name="Ohm R.A."/>
            <person name="Feau N."/>
            <person name="Henrissat B."/>
            <person name="Schoch C.L."/>
            <person name="Horwitz B.A."/>
            <person name="Barry K.W."/>
            <person name="Condon B.J."/>
            <person name="Copeland A.C."/>
            <person name="Dhillon B."/>
            <person name="Glaser F."/>
            <person name="Hesse C.N."/>
            <person name="Kosti I."/>
            <person name="LaButti K."/>
            <person name="Lindquist E.A."/>
            <person name="Lucas S."/>
            <person name="Salamov A.A."/>
            <person name="Bradshaw R.E."/>
            <person name="Ciuffetti L."/>
            <person name="Hamelin R.C."/>
            <person name="Kema G.H.J."/>
            <person name="Lawrence C."/>
            <person name="Scott J.A."/>
            <person name="Spatafora J.W."/>
            <person name="Turgeon B.G."/>
            <person name="de Wit P.J.G.M."/>
            <person name="Zhong S."/>
            <person name="Goodwin S.B."/>
            <person name="Grigoriev I.V."/>
        </authorList>
    </citation>
    <scope>NUCLEOTIDE SEQUENCE [LARGE SCALE GENOMIC DNA]</scope>
    <source>
        <strain evidence="4">C4 / ATCC 48331 / race T</strain>
    </source>
</reference>
<feature type="transmembrane region" description="Helical" evidence="1">
    <location>
        <begin position="542"/>
        <end position="562"/>
    </location>
</feature>
<feature type="transmembrane region" description="Helical" evidence="1">
    <location>
        <begin position="466"/>
        <end position="486"/>
    </location>
</feature>
<evidence type="ECO:0000256" key="1">
    <source>
        <dbReference type="SAM" id="Phobius"/>
    </source>
</evidence>
<keyword evidence="1" id="KW-0812">Transmembrane</keyword>
<evidence type="ECO:0000259" key="2">
    <source>
        <dbReference type="Pfam" id="PF20163"/>
    </source>
</evidence>
<dbReference type="OrthoDB" id="5429634at2759"/>
<keyword evidence="4" id="KW-1185">Reference proteome</keyword>
<name>N4WUF6_COCH4</name>
<dbReference type="Pfam" id="PF20163">
    <property type="entry name" value="DUF6536"/>
    <property type="match status" value="1"/>
</dbReference>
<evidence type="ECO:0000313" key="4">
    <source>
        <dbReference type="Proteomes" id="UP000012338"/>
    </source>
</evidence>
<dbReference type="RefSeq" id="XP_014078103.1">
    <property type="nucleotide sequence ID" value="XM_014222628.1"/>
</dbReference>
<feature type="domain" description="DUF6536" evidence="2">
    <location>
        <begin position="32"/>
        <end position="181"/>
    </location>
</feature>
<dbReference type="PANTHER" id="PTHR35395">
    <property type="entry name" value="DUF6536 DOMAIN-CONTAINING PROTEIN"/>
    <property type="match status" value="1"/>
</dbReference>
<evidence type="ECO:0000313" key="3">
    <source>
        <dbReference type="EMBL" id="ENI04194.1"/>
    </source>
</evidence>
<organism evidence="3 4">
    <name type="scientific">Cochliobolus heterostrophus (strain C4 / ATCC 48331 / race T)</name>
    <name type="common">Southern corn leaf blight fungus</name>
    <name type="synonym">Bipolaris maydis</name>
    <dbReference type="NCBI Taxonomy" id="665024"/>
    <lineage>
        <taxon>Eukaryota</taxon>
        <taxon>Fungi</taxon>
        <taxon>Dikarya</taxon>
        <taxon>Ascomycota</taxon>
        <taxon>Pezizomycotina</taxon>
        <taxon>Dothideomycetes</taxon>
        <taxon>Pleosporomycetidae</taxon>
        <taxon>Pleosporales</taxon>
        <taxon>Pleosporineae</taxon>
        <taxon>Pleosporaceae</taxon>
        <taxon>Bipolaris</taxon>
    </lineage>
</organism>
<keyword evidence="1" id="KW-1133">Transmembrane helix</keyword>
<sequence length="741" mass="82510">MARVTSTTLGASKDRSTKHGSRWTYGLRLQVWKTSVFVFAICASSVFSINLAFTIWSLATWHTNMGNLYEGDCGRVKVLNSAVHVLINILSTILFTASNYCMQCLSAPTRSAVDKAHMQSEWLDIGISSMRNLKHIKRQDLILWLLLAITSLPLHLLYNSAVYASISSNSYFAFSVSESFVNSAECINCATQPNLYTNLTNDSIFKGYPNGEFPEILHSLWSRAQNGSLARLEPAECIDEYATAIQSFRRNVLLVARDEDMPPQHENTFINDSYVYDAVAFASIYAKNPEQSADAYRWICSGLPPKENNDHCTDRISEIRSNTSAWRVGGDGCYSVQDASNPHIWTSGCSDFSDTKKYPVSFCLSETAPSRCKVRFNSTILVIVTVVNFLKAILMFYIVFKPFDQPLLTMGDAVASFLDDPDPSTRDMCLLSIRDTRHGHFRAGVRRWLTPKASWMDAMSKTRRTITITMYAAAIAVSLYLLWFSIHKLPKATSVSPAGLASLGFGAVDPRTMIIGGLGNTNLIANTLIANTPQLIISFLNYFYNAHFTAMLLGYEWISYALKRKGLRVSQSPQGKQRSTYFLQLPYRVSVPLMIMGGTLHWLVSQSIFLVSIDLYDYMDNRSAAGQQWLKDEAYDPRDELMSITTCGYSPLAIICVIVFGSLMFIALLAVGFVPYKRVMPLASSCSMAISAACHPESETRVSTHEVQWGVLKASDNPDDVGHCSFSKGPVSQPVVGHLYI</sequence>
<accession>N4WUF6</accession>
<proteinExistence type="predicted"/>